<proteinExistence type="predicted"/>
<sequence>KEPKPDSPPRVEVTESNPLKETPVIEALPIQENKEEHILPTPIVDLVSEPDIVHEPPIKESETQQDNTQTSNLNDQGVAQVQPNLDTDQIEAEKDATQHVDVEHSVSEQHSSPHNESQAEHIMDTDEFINESSAGYTRTPKTGDSQEQDGTVVS</sequence>
<feature type="compositionally biased region" description="Polar residues" evidence="1">
    <location>
        <begin position="64"/>
        <end position="87"/>
    </location>
</feature>
<name>A0A392R4F8_9FABA</name>
<dbReference type="AlphaFoldDB" id="A0A392R4F8"/>
<feature type="compositionally biased region" description="Polar residues" evidence="1">
    <location>
        <begin position="130"/>
        <end position="154"/>
    </location>
</feature>
<feature type="compositionally biased region" description="Basic and acidic residues" evidence="1">
    <location>
        <begin position="1"/>
        <end position="13"/>
    </location>
</feature>
<feature type="non-terminal residue" evidence="2">
    <location>
        <position position="154"/>
    </location>
</feature>
<protein>
    <submittedName>
        <fullName evidence="2">Uncharacterized protein</fullName>
    </submittedName>
</protein>
<dbReference type="EMBL" id="LXQA010187248">
    <property type="protein sequence ID" value="MCI31463.1"/>
    <property type="molecule type" value="Genomic_DNA"/>
</dbReference>
<evidence type="ECO:0000256" key="1">
    <source>
        <dbReference type="SAM" id="MobiDB-lite"/>
    </source>
</evidence>
<feature type="region of interest" description="Disordered" evidence="1">
    <location>
        <begin position="49"/>
        <end position="154"/>
    </location>
</feature>
<feature type="compositionally biased region" description="Basic and acidic residues" evidence="1">
    <location>
        <begin position="91"/>
        <end position="124"/>
    </location>
</feature>
<comment type="caution">
    <text evidence="2">The sequence shown here is derived from an EMBL/GenBank/DDBJ whole genome shotgun (WGS) entry which is preliminary data.</text>
</comment>
<accession>A0A392R4F8</accession>
<keyword evidence="3" id="KW-1185">Reference proteome</keyword>
<reference evidence="2 3" key="1">
    <citation type="journal article" date="2018" name="Front. Plant Sci.">
        <title>Red Clover (Trifolium pratense) and Zigzag Clover (T. medium) - A Picture of Genomic Similarities and Differences.</title>
        <authorList>
            <person name="Dluhosova J."/>
            <person name="Istvanek J."/>
            <person name="Nedelnik J."/>
            <person name="Repkova J."/>
        </authorList>
    </citation>
    <scope>NUCLEOTIDE SEQUENCE [LARGE SCALE GENOMIC DNA]</scope>
    <source>
        <strain evidence="3">cv. 10/8</strain>
        <tissue evidence="2">Leaf</tissue>
    </source>
</reference>
<feature type="compositionally biased region" description="Basic and acidic residues" evidence="1">
    <location>
        <begin position="51"/>
        <end position="62"/>
    </location>
</feature>
<dbReference type="Proteomes" id="UP000265520">
    <property type="component" value="Unassembled WGS sequence"/>
</dbReference>
<organism evidence="2 3">
    <name type="scientific">Trifolium medium</name>
    <dbReference type="NCBI Taxonomy" id="97028"/>
    <lineage>
        <taxon>Eukaryota</taxon>
        <taxon>Viridiplantae</taxon>
        <taxon>Streptophyta</taxon>
        <taxon>Embryophyta</taxon>
        <taxon>Tracheophyta</taxon>
        <taxon>Spermatophyta</taxon>
        <taxon>Magnoliopsida</taxon>
        <taxon>eudicotyledons</taxon>
        <taxon>Gunneridae</taxon>
        <taxon>Pentapetalae</taxon>
        <taxon>rosids</taxon>
        <taxon>fabids</taxon>
        <taxon>Fabales</taxon>
        <taxon>Fabaceae</taxon>
        <taxon>Papilionoideae</taxon>
        <taxon>50 kb inversion clade</taxon>
        <taxon>NPAAA clade</taxon>
        <taxon>Hologalegina</taxon>
        <taxon>IRL clade</taxon>
        <taxon>Trifolieae</taxon>
        <taxon>Trifolium</taxon>
    </lineage>
</organism>
<feature type="non-terminal residue" evidence="2">
    <location>
        <position position="1"/>
    </location>
</feature>
<feature type="region of interest" description="Disordered" evidence="1">
    <location>
        <begin position="1"/>
        <end position="35"/>
    </location>
</feature>
<evidence type="ECO:0000313" key="3">
    <source>
        <dbReference type="Proteomes" id="UP000265520"/>
    </source>
</evidence>
<evidence type="ECO:0000313" key="2">
    <source>
        <dbReference type="EMBL" id="MCI31463.1"/>
    </source>
</evidence>